<dbReference type="Pfam" id="PF07238">
    <property type="entry name" value="PilZ"/>
    <property type="match status" value="1"/>
</dbReference>
<reference evidence="3 4" key="1">
    <citation type="submission" date="2023-11" db="EMBL/GenBank/DDBJ databases">
        <title>Draft genome of Azohydromonas lata strain H1 (DSM1123), a polyhydroxyalkanoate producer.</title>
        <authorList>
            <person name="Traversa D."/>
            <person name="D'Addabbo P."/>
            <person name="Pazzani C."/>
            <person name="Manzari C."/>
            <person name="Chiara M."/>
            <person name="Scrascia M."/>
        </authorList>
    </citation>
    <scope>NUCLEOTIDE SEQUENCE [LARGE SCALE GENOMIC DNA]</scope>
    <source>
        <strain evidence="3 4">H1</strain>
    </source>
</reference>
<evidence type="ECO:0000313" key="3">
    <source>
        <dbReference type="EMBL" id="MDZ5457663.1"/>
    </source>
</evidence>
<evidence type="ECO:0000256" key="1">
    <source>
        <dbReference type="SAM" id="MobiDB-lite"/>
    </source>
</evidence>
<gene>
    <name evidence="3" type="ORF">SM757_13870</name>
</gene>
<accession>A0ABU5IEV5</accession>
<feature type="domain" description="PilZ" evidence="2">
    <location>
        <begin position="18"/>
        <end position="120"/>
    </location>
</feature>
<protein>
    <submittedName>
        <fullName evidence="3">PilZ domain-containing protein</fullName>
    </submittedName>
</protein>
<comment type="caution">
    <text evidence="3">The sequence shown here is derived from an EMBL/GenBank/DDBJ whole genome shotgun (WGS) entry which is preliminary data.</text>
</comment>
<dbReference type="EMBL" id="JAXOJX010000021">
    <property type="protein sequence ID" value="MDZ5457663.1"/>
    <property type="molecule type" value="Genomic_DNA"/>
</dbReference>
<organism evidence="3 4">
    <name type="scientific">Azohydromonas lata</name>
    <dbReference type="NCBI Taxonomy" id="45677"/>
    <lineage>
        <taxon>Bacteria</taxon>
        <taxon>Pseudomonadati</taxon>
        <taxon>Pseudomonadota</taxon>
        <taxon>Betaproteobacteria</taxon>
        <taxon>Burkholderiales</taxon>
        <taxon>Sphaerotilaceae</taxon>
        <taxon>Azohydromonas</taxon>
    </lineage>
</organism>
<keyword evidence="4" id="KW-1185">Reference proteome</keyword>
<dbReference type="Gene3D" id="2.40.10.220">
    <property type="entry name" value="predicted glycosyltransferase like domains"/>
    <property type="match status" value="1"/>
</dbReference>
<dbReference type="RefSeq" id="WP_066339105.1">
    <property type="nucleotide sequence ID" value="NZ_JAXOJX010000021.1"/>
</dbReference>
<dbReference type="Proteomes" id="UP001293718">
    <property type="component" value="Unassembled WGS sequence"/>
</dbReference>
<dbReference type="SUPFAM" id="SSF141371">
    <property type="entry name" value="PilZ domain-like"/>
    <property type="match status" value="1"/>
</dbReference>
<evidence type="ECO:0000259" key="2">
    <source>
        <dbReference type="Pfam" id="PF07238"/>
    </source>
</evidence>
<feature type="region of interest" description="Disordered" evidence="1">
    <location>
        <begin position="127"/>
        <end position="152"/>
    </location>
</feature>
<sequence>MCAFRSFADNTPSHPEFRRHERGRLACTVHLLLPDRRILEARTMDISVGGLRLVTPVNLPLQTMCGVKLVIPGIPSGTHTVMAQAQVTNIVFSGRENGFLVGLRFTSLPAGGLQAVSDYLNEKFKHTTHRGRMARPQHIPGNDGQGSKPGKA</sequence>
<name>A0ABU5IEV5_9BURK</name>
<evidence type="ECO:0000313" key="4">
    <source>
        <dbReference type="Proteomes" id="UP001293718"/>
    </source>
</evidence>
<proteinExistence type="predicted"/>
<dbReference type="InterPro" id="IPR009875">
    <property type="entry name" value="PilZ_domain"/>
</dbReference>